<evidence type="ECO:0000313" key="1">
    <source>
        <dbReference type="EMBL" id="PZQ78361.1"/>
    </source>
</evidence>
<proteinExistence type="predicted"/>
<dbReference type="EMBL" id="QFPP01000002">
    <property type="protein sequence ID" value="PZQ78361.1"/>
    <property type="molecule type" value="Genomic_DNA"/>
</dbReference>
<gene>
    <name evidence="1" type="ORF">DI563_00765</name>
</gene>
<organism evidence="1 2">
    <name type="scientific">Variovorax paradoxus</name>
    <dbReference type="NCBI Taxonomy" id="34073"/>
    <lineage>
        <taxon>Bacteria</taxon>
        <taxon>Pseudomonadati</taxon>
        <taxon>Pseudomonadota</taxon>
        <taxon>Betaproteobacteria</taxon>
        <taxon>Burkholderiales</taxon>
        <taxon>Comamonadaceae</taxon>
        <taxon>Variovorax</taxon>
    </lineage>
</organism>
<name>A0A2W5QIG4_VARPD</name>
<protein>
    <submittedName>
        <fullName evidence="1">Uncharacterized protein</fullName>
    </submittedName>
</protein>
<comment type="caution">
    <text evidence="1">The sequence shown here is derived from an EMBL/GenBank/DDBJ whole genome shotgun (WGS) entry which is preliminary data.</text>
</comment>
<dbReference type="AlphaFoldDB" id="A0A2W5QIG4"/>
<dbReference type="Proteomes" id="UP000249135">
    <property type="component" value="Unassembled WGS sequence"/>
</dbReference>
<evidence type="ECO:0000313" key="2">
    <source>
        <dbReference type="Proteomes" id="UP000249135"/>
    </source>
</evidence>
<accession>A0A2W5QIG4</accession>
<sequence length="317" mass="36046">MRITNKGYTPIEVFAEIINAFPATAADTKRFFAEERVSHDWLVEEFANKVNVMLDSFRRYGTEVSPTQSVRDNGVDVRLVFPKGDMEEYRVGFQLKSENEANKDALRRKNKSREETMISTLKRQAYEAEHMAGVHEWWIATCFDLEKHRGLVDSINAELIPKSASGKEKVRLIRPNQAYTLLSMDNEMIDALCTLFLCEEDEVITRAREDVLRLLPLSVVLIAHTLYAGFEGSREVTLNQLHALAGDGYTFEEKTRAMNELESVGYLSENGAGASYNINPTVMLGVSALYFEARVRHDYGQHDVGDFVYRLVTLMPV</sequence>
<reference evidence="1 2" key="1">
    <citation type="submission" date="2017-08" db="EMBL/GenBank/DDBJ databases">
        <title>Infants hospitalized years apart are colonized by the same room-sourced microbial strains.</title>
        <authorList>
            <person name="Brooks B."/>
            <person name="Olm M.R."/>
            <person name="Firek B.A."/>
            <person name="Baker R."/>
            <person name="Thomas B.C."/>
            <person name="Morowitz M.J."/>
            <person name="Banfield J.F."/>
        </authorList>
    </citation>
    <scope>NUCLEOTIDE SEQUENCE [LARGE SCALE GENOMIC DNA]</scope>
    <source>
        <strain evidence="1">S2_005_003_R2_41</strain>
    </source>
</reference>